<gene>
    <name evidence="1" type="ORF">NU09_1127</name>
</gene>
<sequence length="214" mass="23919">MVAGVITSDIIQSTHINPPERQRLYAEIQQAIKEIGKKYPLKSEWYRGDAFQVKTDEIKYACRVALLIKTFTRSVEKDREQAGKKSPKIYDVRMAVGIGPIESGSDTLALSNGEAFQLSGRTLDELKGARRHFAFATADGNNNSLQIESQLLDALINSTTAAQCRVLYNKLLGHIEDDIAKKLGVSQSTVNQHANAANWSVFSDYLDYFENLYK</sequence>
<dbReference type="AlphaFoldDB" id="A0A444WFB4"/>
<organism evidence="1 2">
    <name type="scientific">Flavobacterium beibuense</name>
    <dbReference type="NCBI Taxonomy" id="657326"/>
    <lineage>
        <taxon>Bacteria</taxon>
        <taxon>Pseudomonadati</taxon>
        <taxon>Bacteroidota</taxon>
        <taxon>Flavobacteriia</taxon>
        <taxon>Flavobacteriales</taxon>
        <taxon>Flavobacteriaceae</taxon>
        <taxon>Flavobacterium</taxon>
    </lineage>
</organism>
<name>A0A444WFB4_9FLAO</name>
<comment type="caution">
    <text evidence="1">The sequence shown here is derived from an EMBL/GenBank/DDBJ whole genome shotgun (WGS) entry which is preliminary data.</text>
</comment>
<protein>
    <submittedName>
        <fullName evidence="1">Fumarate hydratase</fullName>
    </submittedName>
</protein>
<dbReference type="Proteomes" id="UP000289775">
    <property type="component" value="Unassembled WGS sequence"/>
</dbReference>
<dbReference type="EMBL" id="JUIW01000003">
    <property type="protein sequence ID" value="RYJ44517.1"/>
    <property type="molecule type" value="Genomic_DNA"/>
</dbReference>
<dbReference type="OrthoDB" id="7064118at2"/>
<reference evidence="1 2" key="1">
    <citation type="submission" date="2014-12" db="EMBL/GenBank/DDBJ databases">
        <title>Genome sequence of Flavobacterium beibuense RSKm HC5.</title>
        <authorList>
            <person name="Kim J.F."/>
            <person name="Song J.Y."/>
            <person name="Kwak M.-J."/>
            <person name="Lee S.-W."/>
        </authorList>
    </citation>
    <scope>NUCLEOTIDE SEQUENCE [LARGE SCALE GENOMIC DNA]</scope>
    <source>
        <strain evidence="1 2">RSKm HC5</strain>
    </source>
</reference>
<keyword evidence="2" id="KW-1185">Reference proteome</keyword>
<evidence type="ECO:0000313" key="1">
    <source>
        <dbReference type="EMBL" id="RYJ44517.1"/>
    </source>
</evidence>
<evidence type="ECO:0000313" key="2">
    <source>
        <dbReference type="Proteomes" id="UP000289775"/>
    </source>
</evidence>
<dbReference type="RefSeq" id="WP_129750273.1">
    <property type="nucleotide sequence ID" value="NZ_JUIW01000003.1"/>
</dbReference>
<accession>A0A444WFB4</accession>
<proteinExistence type="predicted"/>